<proteinExistence type="predicted"/>
<protein>
    <submittedName>
        <fullName evidence="2">Uncharacterized protein</fullName>
    </submittedName>
</protein>
<dbReference type="Proteomes" id="UP000184693">
    <property type="component" value="Unassembled WGS sequence"/>
</dbReference>
<evidence type="ECO:0000256" key="1">
    <source>
        <dbReference type="SAM" id="Coils"/>
    </source>
</evidence>
<keyword evidence="1" id="KW-0175">Coiled coil</keyword>
<dbReference type="AlphaFoldDB" id="A0A1N6FGP1"/>
<feature type="coiled-coil region" evidence="1">
    <location>
        <begin position="85"/>
        <end position="112"/>
    </location>
</feature>
<dbReference type="EMBL" id="FSRM01000001">
    <property type="protein sequence ID" value="SIN94451.1"/>
    <property type="molecule type" value="Genomic_DNA"/>
</dbReference>
<reference evidence="2 3" key="1">
    <citation type="submission" date="2016-11" db="EMBL/GenBank/DDBJ databases">
        <authorList>
            <person name="Jaros S."/>
            <person name="Januszkiewicz K."/>
            <person name="Wedrychowicz H."/>
        </authorList>
    </citation>
    <scope>NUCLEOTIDE SEQUENCE [LARGE SCALE GENOMIC DNA]</scope>
    <source>
        <strain evidence="2 3">GAS86</strain>
    </source>
</reference>
<evidence type="ECO:0000313" key="3">
    <source>
        <dbReference type="Proteomes" id="UP000184693"/>
    </source>
</evidence>
<sequence length="156" mass="17260">MTDDSMEQDDVASDFLQALERLQRGVPGNEELQSRHAAGRLRVNVASVALEAGHSRTLIGHDKCPYPNVRKQVLLAVRGDPEKKSETLKNKIVRLRNENSELQDKLDLVVTANAELLLRVRNAEKGLFGDGRPLKRATKSERLGAISIVGKKQSTP</sequence>
<evidence type="ECO:0000313" key="2">
    <source>
        <dbReference type="EMBL" id="SIN94451.1"/>
    </source>
</evidence>
<organism evidence="2 3">
    <name type="scientific">Paraburkholderia phenazinium</name>
    <dbReference type="NCBI Taxonomy" id="60549"/>
    <lineage>
        <taxon>Bacteria</taxon>
        <taxon>Pseudomonadati</taxon>
        <taxon>Pseudomonadota</taxon>
        <taxon>Betaproteobacteria</taxon>
        <taxon>Burkholderiales</taxon>
        <taxon>Burkholderiaceae</taxon>
        <taxon>Paraburkholderia</taxon>
    </lineage>
</organism>
<name>A0A1N6FGP1_9BURK</name>
<gene>
    <name evidence="2" type="ORF">SAMN05444168_1556</name>
</gene>
<accession>A0A1N6FGP1</accession>